<evidence type="ECO:0000256" key="1">
    <source>
        <dbReference type="SAM" id="Phobius"/>
    </source>
</evidence>
<feature type="transmembrane region" description="Helical" evidence="1">
    <location>
        <begin position="423"/>
        <end position="441"/>
    </location>
</feature>
<feature type="transmembrane region" description="Helical" evidence="1">
    <location>
        <begin position="20"/>
        <end position="40"/>
    </location>
</feature>
<evidence type="ECO:0008006" key="4">
    <source>
        <dbReference type="Google" id="ProtNLM"/>
    </source>
</evidence>
<organism evidence="2 3">
    <name type="scientific">Pyramidobacter piscolens W5455</name>
    <dbReference type="NCBI Taxonomy" id="352165"/>
    <lineage>
        <taxon>Bacteria</taxon>
        <taxon>Thermotogati</taxon>
        <taxon>Synergistota</taxon>
        <taxon>Synergistia</taxon>
        <taxon>Synergistales</taxon>
        <taxon>Dethiosulfovibrionaceae</taxon>
        <taxon>Pyramidobacter</taxon>
    </lineage>
</organism>
<reference evidence="2 3" key="1">
    <citation type="submission" date="2009-12" db="EMBL/GenBank/DDBJ databases">
        <authorList>
            <person name="Shrivastava S."/>
            <person name="Madupu R."/>
            <person name="Durkin A.S."/>
            <person name="Torralba M."/>
            <person name="Methe B."/>
            <person name="Sutton G.G."/>
            <person name="Strausberg R.L."/>
            <person name="Nelson K.E."/>
        </authorList>
    </citation>
    <scope>NUCLEOTIDE SEQUENCE [LARGE SCALE GENOMIC DNA]</scope>
    <source>
        <strain evidence="2 3">W5455</strain>
    </source>
</reference>
<feature type="transmembrane region" description="Helical" evidence="1">
    <location>
        <begin position="257"/>
        <end position="279"/>
    </location>
</feature>
<evidence type="ECO:0000313" key="2">
    <source>
        <dbReference type="EMBL" id="EFB90495.1"/>
    </source>
</evidence>
<name>A0ABP2HWG0_9BACT</name>
<proteinExistence type="predicted"/>
<comment type="caution">
    <text evidence="2">The sequence shown here is derived from an EMBL/GenBank/DDBJ whole genome shotgun (WGS) entry which is preliminary data.</text>
</comment>
<feature type="transmembrane region" description="Helical" evidence="1">
    <location>
        <begin position="131"/>
        <end position="154"/>
    </location>
</feature>
<gene>
    <name evidence="2" type="ORF">HMPREF7215_2131</name>
</gene>
<protein>
    <recommendedName>
        <fullName evidence="4">Na+/glutamate symporter</fullName>
    </recommendedName>
</protein>
<feature type="transmembrane region" description="Helical" evidence="1">
    <location>
        <begin position="47"/>
        <end position="69"/>
    </location>
</feature>
<feature type="transmembrane region" description="Helical" evidence="1">
    <location>
        <begin position="190"/>
        <end position="213"/>
    </location>
</feature>
<feature type="transmembrane region" description="Helical" evidence="1">
    <location>
        <begin position="285"/>
        <end position="305"/>
    </location>
</feature>
<dbReference type="EMBL" id="ADFP01000079">
    <property type="protein sequence ID" value="EFB90495.1"/>
    <property type="molecule type" value="Genomic_DNA"/>
</dbReference>
<feature type="transmembrane region" description="Helical" evidence="1">
    <location>
        <begin position="75"/>
        <end position="96"/>
    </location>
</feature>
<feature type="transmembrane region" description="Helical" evidence="1">
    <location>
        <begin position="350"/>
        <end position="369"/>
    </location>
</feature>
<dbReference type="PANTHER" id="PTHR36178:SF1">
    <property type="entry name" value="SODIUM_GLUTAMATE SYMPORTER"/>
    <property type="match status" value="1"/>
</dbReference>
<dbReference type="PANTHER" id="PTHR36178">
    <property type="entry name" value="SLR0625 PROTEIN"/>
    <property type="match status" value="1"/>
</dbReference>
<keyword evidence="1" id="KW-1133">Transmembrane helix</keyword>
<evidence type="ECO:0000313" key="3">
    <source>
        <dbReference type="Proteomes" id="UP000006462"/>
    </source>
</evidence>
<dbReference type="InterPro" id="IPR004445">
    <property type="entry name" value="GltS"/>
</dbReference>
<keyword evidence="1" id="KW-0472">Membrane</keyword>
<sequence>MFSYNEKQHENYCTKGGKSMTALAWIGVMFIIAVILRAKINFLGRSLVPACVIAGVIGFILMNTCGLGGSKAGDYGYISGQLYTFLFINMGVTLAAKKLDTPQKEKIKNLKELRARMGDSMFSGIFGMGSYWALAYSFQALIGFGILCLIGKYWDMDPTYGLLISFAFAQGPGQAVTYGAQMEAAGWSHAIQVGITFASVGFLVAFILGVPYAKKGIKMGIASSKIRLSPDVAFGFYEPEKQEPYGKITTFGGNLDVLTFHIALVGVAWILGTYLGKLWGLFPGYFGQLFSMLLFFNGMLCGYGLRWIIGRLGVSKYLDRGTQLRIGGACTDIMVTAAFMAIDMDIVGKWMVPITIICVVVSGVTWVTIKYFGARFGGSNDFERILGEWGTATGTNATGLSLVRIVDPEAETTTAAELGPANIVNVPASYFVMPAILAFAAKTMTQISMILCLVAVLVGYLIFMRVVGVWGKKTFDMNKGEKYKDGKLIMKDGKPVN</sequence>
<accession>A0ABP2HWG0</accession>
<feature type="transmembrane region" description="Helical" evidence="1">
    <location>
        <begin position="447"/>
        <end position="470"/>
    </location>
</feature>
<keyword evidence="1" id="KW-0812">Transmembrane</keyword>
<keyword evidence="3" id="KW-1185">Reference proteome</keyword>
<dbReference type="Proteomes" id="UP000006462">
    <property type="component" value="Unassembled WGS sequence"/>
</dbReference>